<name>Q6D1R2_PECAS</name>
<sequence length="94" mass="10817">MNMNELKLIIFNSLLGNVNENVRALAYDFFDKKIIMYGYLDTEPDDDEIIDVAVSEIMASCPELENQEINLVKSCEPVGKLNSYKGWVFVRYES</sequence>
<dbReference type="EMBL" id="BX950851">
    <property type="protein sequence ID" value="CAG76283.1"/>
    <property type="molecule type" value="Genomic_DNA"/>
</dbReference>
<reference evidence="1" key="1">
    <citation type="submission" date="2004-02" db="EMBL/GenBank/DDBJ databases">
        <title>The genome sequence of the enterobacterial phytopathogen Erwinia carotovora subsp. atroseptica SCRI1043 and functional genomic identification of novel virulence factors.</title>
        <authorList>
            <person name="Bell K.S."/>
            <person name="Sebaihia M."/>
            <person name="Pritchard L."/>
            <person name="Holden M."/>
            <person name="Hyman L.J."/>
            <person name="Holeva M.C."/>
            <person name="Thomson N.R."/>
            <person name="Bentley S.D."/>
            <person name="Churcher C."/>
            <person name="Mungall K."/>
            <person name="Atkin R."/>
            <person name="Bason N."/>
            <person name="Brooks K."/>
            <person name="Chillingworth T."/>
            <person name="Clark K."/>
            <person name="Doggett J."/>
            <person name="Fraser A."/>
            <person name="Hance Z."/>
            <person name="Hauser H."/>
            <person name="Jagels K."/>
            <person name="Moule S."/>
            <person name="Norbertczak H."/>
            <person name="Ormond D."/>
            <person name="Price C."/>
            <person name="Quail M.A."/>
            <person name="Sanders M."/>
            <person name="Walker D."/>
            <person name="Whitehead S."/>
            <person name="Salmond G.P.C."/>
            <person name="Birch P.R.J."/>
            <person name="Barrell B.G."/>
            <person name="Parkhill J."/>
            <person name="Toth I.K."/>
        </authorList>
    </citation>
    <scope>NUCLEOTIDE SEQUENCE</scope>
    <source>
        <strain evidence="1">SCRI1043</strain>
    </source>
</reference>
<keyword evidence="2" id="KW-1185">Reference proteome</keyword>
<organism evidence="1 2">
    <name type="scientific">Pectobacterium atrosepticum (strain SCRI 1043 / ATCC BAA-672)</name>
    <name type="common">Erwinia carotovora subsp. atroseptica</name>
    <dbReference type="NCBI Taxonomy" id="218491"/>
    <lineage>
        <taxon>Bacteria</taxon>
        <taxon>Pseudomonadati</taxon>
        <taxon>Pseudomonadota</taxon>
        <taxon>Gammaproteobacteria</taxon>
        <taxon>Enterobacterales</taxon>
        <taxon>Pectobacteriaceae</taxon>
        <taxon>Pectobacterium</taxon>
    </lineage>
</organism>
<evidence type="ECO:0000313" key="1">
    <source>
        <dbReference type="EMBL" id="CAG76283.1"/>
    </source>
</evidence>
<dbReference type="OrthoDB" id="9182495at2"/>
<dbReference type="STRING" id="218491.ECA3383"/>
<accession>Q6D1R2</accession>
<dbReference type="KEGG" id="eca:ECA3383"/>
<dbReference type="eggNOG" id="ENOG50333VY">
    <property type="taxonomic scope" value="Bacteria"/>
</dbReference>
<dbReference type="PATRIC" id="fig|218491.5.peg.3436"/>
<dbReference type="HOGENOM" id="CLU_177853_0_0_6"/>
<dbReference type="AlphaFoldDB" id="Q6D1R2"/>
<dbReference type="InterPro" id="IPR058702">
    <property type="entry name" value="MafI2-like"/>
</dbReference>
<evidence type="ECO:0000313" key="2">
    <source>
        <dbReference type="Proteomes" id="UP000007966"/>
    </source>
</evidence>
<gene>
    <name evidence="1" type="ordered locus">ECA3383</name>
</gene>
<proteinExistence type="predicted"/>
<dbReference type="Proteomes" id="UP000007966">
    <property type="component" value="Chromosome"/>
</dbReference>
<protein>
    <submittedName>
        <fullName evidence="1">Uncharacterized protein</fullName>
    </submittedName>
</protein>
<dbReference type="Pfam" id="PF26541">
    <property type="entry name" value="MafI2"/>
    <property type="match status" value="1"/>
</dbReference>